<accession>A0A2T2WW41</accession>
<dbReference type="Pfam" id="PF08676">
    <property type="entry name" value="MutL_C"/>
    <property type="match status" value="1"/>
</dbReference>
<evidence type="ECO:0000256" key="2">
    <source>
        <dbReference type="ARBA" id="ARBA00022763"/>
    </source>
</evidence>
<dbReference type="InterPro" id="IPR020568">
    <property type="entry name" value="Ribosomal_Su5_D2-typ_SF"/>
</dbReference>
<comment type="function">
    <text evidence="4">This protein is involved in the repair of mismatches in DNA. It is required for dam-dependent methyl-directed DNA mismatch repair. May act as a 'molecular matchmaker', a protein that promotes the formation of a stable complex between two or more DNA-binding proteins in an ATP-dependent manner without itself being part of a final effector complex.</text>
</comment>
<dbReference type="SUPFAM" id="SSF118116">
    <property type="entry name" value="DNA mismatch repair protein MutL"/>
    <property type="match status" value="1"/>
</dbReference>
<dbReference type="SUPFAM" id="SSF54211">
    <property type="entry name" value="Ribosomal protein S5 domain 2-like"/>
    <property type="match status" value="1"/>
</dbReference>
<dbReference type="InterPro" id="IPR042120">
    <property type="entry name" value="MutL_C_dimsub"/>
</dbReference>
<protein>
    <recommendedName>
        <fullName evidence="4">DNA mismatch repair protein MutL</fullName>
    </recommendedName>
</protein>
<dbReference type="PANTHER" id="PTHR10073">
    <property type="entry name" value="DNA MISMATCH REPAIR PROTEIN MLH, PMS, MUTL"/>
    <property type="match status" value="1"/>
</dbReference>
<evidence type="ECO:0000256" key="4">
    <source>
        <dbReference type="HAMAP-Rule" id="MF_00149"/>
    </source>
</evidence>
<dbReference type="GO" id="GO:0030983">
    <property type="term" value="F:mismatched DNA binding"/>
    <property type="evidence" value="ECO:0007669"/>
    <property type="project" value="InterPro"/>
</dbReference>
<dbReference type="EMBL" id="PXYT01000036">
    <property type="protein sequence ID" value="PSR26450.1"/>
    <property type="molecule type" value="Genomic_DNA"/>
</dbReference>
<dbReference type="SMART" id="SM00853">
    <property type="entry name" value="MutL_C"/>
    <property type="match status" value="1"/>
</dbReference>
<dbReference type="CDD" id="cd16926">
    <property type="entry name" value="HATPase_MutL-MLH-PMS-like"/>
    <property type="match status" value="1"/>
</dbReference>
<evidence type="ECO:0000313" key="7">
    <source>
        <dbReference type="EMBL" id="PSR26450.1"/>
    </source>
</evidence>
<dbReference type="HAMAP" id="MF_00149">
    <property type="entry name" value="DNA_mis_repair"/>
    <property type="match status" value="1"/>
</dbReference>
<dbReference type="Gene3D" id="3.30.1540.20">
    <property type="entry name" value="MutL, C-terminal domain, dimerisation subdomain"/>
    <property type="match status" value="1"/>
</dbReference>
<dbReference type="Gene3D" id="3.30.565.10">
    <property type="entry name" value="Histidine kinase-like ATPase, C-terminal domain"/>
    <property type="match status" value="1"/>
</dbReference>
<evidence type="ECO:0000313" key="8">
    <source>
        <dbReference type="Proteomes" id="UP000242699"/>
    </source>
</evidence>
<dbReference type="Gene3D" id="3.30.1370.100">
    <property type="entry name" value="MutL, C-terminal domain, regulatory subdomain"/>
    <property type="match status" value="1"/>
</dbReference>
<dbReference type="NCBIfam" id="TIGR00585">
    <property type="entry name" value="mutl"/>
    <property type="match status" value="1"/>
</dbReference>
<dbReference type="InterPro" id="IPR014762">
    <property type="entry name" value="DNA_mismatch_repair_CS"/>
</dbReference>
<dbReference type="Pfam" id="PF01119">
    <property type="entry name" value="DNA_mis_repair"/>
    <property type="match status" value="1"/>
</dbReference>
<dbReference type="InterPro" id="IPR020667">
    <property type="entry name" value="DNA_mismatch_repair_MutL"/>
</dbReference>
<evidence type="ECO:0000256" key="3">
    <source>
        <dbReference type="ARBA" id="ARBA00023204"/>
    </source>
</evidence>
<feature type="domain" description="MutL C-terminal dimerisation" evidence="5">
    <location>
        <begin position="384"/>
        <end position="530"/>
    </location>
</feature>
<dbReference type="InterPro" id="IPR014721">
    <property type="entry name" value="Ribsml_uS5_D2-typ_fold_subgr"/>
</dbReference>
<sequence>MSRIHILDPLVADQIAAGEVVERPASVVKELVENSLDAGAGHIEVQIDDGGRRLIAVQDDGQGMDGDDLLLSVRRHATSKITVLDDLAHTLTLGFRGEALAAISAVSRTSLRSRPHGEPYGFQLVVEGGQAGQLSPVPMAEGTVIRVEDLFFNVPARLKAVKSIHAELGAVQQLLHHYAVGYAQVMLTLKAEDKVLWNTLGNGKADDVILLLYGSEVRDSLLPVHDEFEDLTITGYICPPVKNRGTRQAQSLFINQRWVANWVLRNAVEEAFKPILPERRYPYFWLFVTLRPFEVDPNAHPTKQEVRLDRERYIAGKLYRAVQKVLARQSSSEPLTVSTNSDQIGFHARESEGTVAPAQITWSADNMTTDGPVVLHDEYQSLIPLAQWQAKYIIAQGPLGLYLIDQHAAHERVYYEQFRRMGQDILAAQPLLIPYSYTCLPGEWGKWLEYREMFAEMGFDITEVGGTTLMIRAVPQGISSSPHEAGGIVRTVLESLTDDEHHHGHPIFWTQEAKYALAACKAAVKAYRVMTMAEMRALVDMMSTVEDPRGCPHGRPTMLHMTLEEVDRRFGRKG</sequence>
<proteinExistence type="inferred from homology"/>
<comment type="caution">
    <text evidence="7">The sequence shown here is derived from an EMBL/GenBank/DDBJ whole genome shotgun (WGS) entry which is preliminary data.</text>
</comment>
<dbReference type="InterPro" id="IPR002099">
    <property type="entry name" value="MutL/Mlh/PMS"/>
</dbReference>
<dbReference type="GO" id="GO:0032300">
    <property type="term" value="C:mismatch repair complex"/>
    <property type="evidence" value="ECO:0007669"/>
    <property type="project" value="InterPro"/>
</dbReference>
<dbReference type="PANTHER" id="PTHR10073:SF12">
    <property type="entry name" value="DNA MISMATCH REPAIR PROTEIN MLH1"/>
    <property type="match status" value="1"/>
</dbReference>
<dbReference type="Pfam" id="PF13589">
    <property type="entry name" value="HATPase_c_3"/>
    <property type="match status" value="1"/>
</dbReference>
<name>A0A2T2WW41_9FIRM</name>
<keyword evidence="2 4" id="KW-0227">DNA damage</keyword>
<comment type="similarity">
    <text evidence="1 4">Belongs to the DNA mismatch repair MutL/HexB family.</text>
</comment>
<gene>
    <name evidence="4" type="primary">mutL</name>
    <name evidence="7" type="ORF">C7B43_14000</name>
</gene>
<organism evidence="7 8">
    <name type="scientific">Sulfobacillus benefaciens</name>
    <dbReference type="NCBI Taxonomy" id="453960"/>
    <lineage>
        <taxon>Bacteria</taxon>
        <taxon>Bacillati</taxon>
        <taxon>Bacillota</taxon>
        <taxon>Clostridia</taxon>
        <taxon>Eubacteriales</taxon>
        <taxon>Clostridiales Family XVII. Incertae Sedis</taxon>
        <taxon>Sulfobacillus</taxon>
    </lineage>
</organism>
<dbReference type="InterPro" id="IPR014790">
    <property type="entry name" value="MutL_C"/>
</dbReference>
<dbReference type="PROSITE" id="PS00058">
    <property type="entry name" value="DNA_MISMATCH_REPAIR_1"/>
    <property type="match status" value="1"/>
</dbReference>
<dbReference type="Proteomes" id="UP000242699">
    <property type="component" value="Unassembled WGS sequence"/>
</dbReference>
<dbReference type="GO" id="GO:0140664">
    <property type="term" value="F:ATP-dependent DNA damage sensor activity"/>
    <property type="evidence" value="ECO:0007669"/>
    <property type="project" value="InterPro"/>
</dbReference>
<dbReference type="SMART" id="SM01340">
    <property type="entry name" value="DNA_mis_repair"/>
    <property type="match status" value="1"/>
</dbReference>
<dbReference type="CDD" id="cd00782">
    <property type="entry name" value="MutL_Trans"/>
    <property type="match status" value="1"/>
</dbReference>
<dbReference type="SUPFAM" id="SSF55874">
    <property type="entry name" value="ATPase domain of HSP90 chaperone/DNA topoisomerase II/histidine kinase"/>
    <property type="match status" value="1"/>
</dbReference>
<dbReference type="GO" id="GO:0005524">
    <property type="term" value="F:ATP binding"/>
    <property type="evidence" value="ECO:0007669"/>
    <property type="project" value="InterPro"/>
</dbReference>
<evidence type="ECO:0000259" key="6">
    <source>
        <dbReference type="SMART" id="SM01340"/>
    </source>
</evidence>
<evidence type="ECO:0000259" key="5">
    <source>
        <dbReference type="SMART" id="SM00853"/>
    </source>
</evidence>
<dbReference type="InterPro" id="IPR037198">
    <property type="entry name" value="MutL_C_sf"/>
</dbReference>
<dbReference type="InterPro" id="IPR013507">
    <property type="entry name" value="DNA_mismatch_S5_2-like"/>
</dbReference>
<keyword evidence="3 4" id="KW-0234">DNA repair</keyword>
<feature type="domain" description="DNA mismatch repair protein S5" evidence="6">
    <location>
        <begin position="209"/>
        <end position="327"/>
    </location>
</feature>
<dbReference type="GO" id="GO:0016887">
    <property type="term" value="F:ATP hydrolysis activity"/>
    <property type="evidence" value="ECO:0007669"/>
    <property type="project" value="InterPro"/>
</dbReference>
<reference evidence="7 8" key="1">
    <citation type="journal article" date="2014" name="BMC Genomics">
        <title>Comparison of environmental and isolate Sulfobacillus genomes reveals diverse carbon, sulfur, nitrogen, and hydrogen metabolisms.</title>
        <authorList>
            <person name="Justice N.B."/>
            <person name="Norman A."/>
            <person name="Brown C.T."/>
            <person name="Singh A."/>
            <person name="Thomas B.C."/>
            <person name="Banfield J.F."/>
        </authorList>
    </citation>
    <scope>NUCLEOTIDE SEQUENCE [LARGE SCALE GENOMIC DNA]</scope>
    <source>
        <strain evidence="7">AMDSBA1</strain>
    </source>
</reference>
<dbReference type="InterPro" id="IPR042121">
    <property type="entry name" value="MutL_C_regsub"/>
</dbReference>
<dbReference type="Gene3D" id="3.30.230.10">
    <property type="match status" value="1"/>
</dbReference>
<dbReference type="FunFam" id="3.30.565.10:FF:000003">
    <property type="entry name" value="DNA mismatch repair endonuclease MutL"/>
    <property type="match status" value="1"/>
</dbReference>
<dbReference type="InterPro" id="IPR038973">
    <property type="entry name" value="MutL/Mlh/Pms-like"/>
</dbReference>
<dbReference type="InterPro" id="IPR036890">
    <property type="entry name" value="HATPase_C_sf"/>
</dbReference>
<dbReference type="GO" id="GO:0006298">
    <property type="term" value="P:mismatch repair"/>
    <property type="evidence" value="ECO:0007669"/>
    <property type="project" value="UniProtKB-UniRule"/>
</dbReference>
<evidence type="ECO:0000256" key="1">
    <source>
        <dbReference type="ARBA" id="ARBA00006082"/>
    </source>
</evidence>
<dbReference type="AlphaFoldDB" id="A0A2T2WW41"/>